<dbReference type="RefSeq" id="WP_317744427.1">
    <property type="nucleotide sequence ID" value="NZ_JAWLUP010000026.1"/>
</dbReference>
<organism evidence="2 3">
    <name type="scientific">Rhodococcus oxybenzonivorans</name>
    <dbReference type="NCBI Taxonomy" id="1990687"/>
    <lineage>
        <taxon>Bacteria</taxon>
        <taxon>Bacillati</taxon>
        <taxon>Actinomycetota</taxon>
        <taxon>Actinomycetes</taxon>
        <taxon>Mycobacteriales</taxon>
        <taxon>Nocardiaceae</taxon>
        <taxon>Rhodococcus</taxon>
    </lineage>
</organism>
<comment type="caution">
    <text evidence="2">The sequence shown here is derived from an EMBL/GenBank/DDBJ whole genome shotgun (WGS) entry which is preliminary data.</text>
</comment>
<reference evidence="2" key="1">
    <citation type="submission" date="2023-10" db="EMBL/GenBank/DDBJ databases">
        <title>Development of a sustainable strategy for remediation of hydrocarbon-contaminated territories based on the waste exchange concept.</title>
        <authorList>
            <person name="Krivoruchko A."/>
        </authorList>
    </citation>
    <scope>NUCLEOTIDE SEQUENCE</scope>
    <source>
        <strain evidence="2">IEGM 68</strain>
    </source>
</reference>
<sequence>MGAGRHISVAGDPGVLDHTCSAGQPDAQRSGSSAREIVDGTRAARTPRFVKSTTKRKSLDTDALARARPLIGLKGYVTNLSVSLMNRKAVMEKYHDL</sequence>
<dbReference type="Proteomes" id="UP001185863">
    <property type="component" value="Unassembled WGS sequence"/>
</dbReference>
<accession>A0AAE4V0I7</accession>
<evidence type="ECO:0000313" key="2">
    <source>
        <dbReference type="EMBL" id="MDV7265503.1"/>
    </source>
</evidence>
<proteinExistence type="predicted"/>
<name>A0AAE4V0I7_9NOCA</name>
<gene>
    <name evidence="2" type="ORF">R4315_13215</name>
</gene>
<protein>
    <submittedName>
        <fullName evidence="2">Uncharacterized protein</fullName>
    </submittedName>
</protein>
<feature type="region of interest" description="Disordered" evidence="1">
    <location>
        <begin position="1"/>
        <end position="47"/>
    </location>
</feature>
<evidence type="ECO:0000256" key="1">
    <source>
        <dbReference type="SAM" id="MobiDB-lite"/>
    </source>
</evidence>
<dbReference type="AlphaFoldDB" id="A0AAE4V0I7"/>
<dbReference type="EMBL" id="JAWLUP010000026">
    <property type="protein sequence ID" value="MDV7265503.1"/>
    <property type="molecule type" value="Genomic_DNA"/>
</dbReference>
<evidence type="ECO:0000313" key="3">
    <source>
        <dbReference type="Proteomes" id="UP001185863"/>
    </source>
</evidence>